<evidence type="ECO:0000256" key="1">
    <source>
        <dbReference type="SAM" id="MobiDB-lite"/>
    </source>
</evidence>
<feature type="compositionally biased region" description="Polar residues" evidence="1">
    <location>
        <begin position="8"/>
        <end position="19"/>
    </location>
</feature>
<dbReference type="OrthoDB" id="9787933at2"/>
<dbReference type="STRING" id="375574.GCA_001418035_01222"/>
<dbReference type="GO" id="GO:0016787">
    <property type="term" value="F:hydrolase activity"/>
    <property type="evidence" value="ECO:0007669"/>
    <property type="project" value="UniProtKB-KW"/>
</dbReference>
<organism evidence="3 4">
    <name type="scientific">Gulbenkiania indica</name>
    <dbReference type="NCBI Taxonomy" id="375574"/>
    <lineage>
        <taxon>Bacteria</taxon>
        <taxon>Pseudomonadati</taxon>
        <taxon>Pseudomonadota</taxon>
        <taxon>Betaproteobacteria</taxon>
        <taxon>Neisseriales</taxon>
        <taxon>Chromobacteriaceae</taxon>
        <taxon>Gulbenkiania</taxon>
    </lineage>
</organism>
<keyword evidence="4" id="KW-1185">Reference proteome</keyword>
<dbReference type="RefSeq" id="WP_082446383.1">
    <property type="nucleotide sequence ID" value="NZ_CYHA01000002.1"/>
</dbReference>
<protein>
    <submittedName>
        <fullName evidence="3">Dienelactone hydrolase</fullName>
    </submittedName>
</protein>
<proteinExistence type="predicted"/>
<dbReference type="InterPro" id="IPR002925">
    <property type="entry name" value="Dienelactn_hydro"/>
</dbReference>
<sequence length="295" mass="31867">MTIDKDNQTLPTERTQASAHNDGRRAFLSFTLASGFAMAVQPVMAGAITTDGTGLLTSTVAIPVSSGMLPAYQARPAEAKGLLPVVLVVQEVFGVHEHIQDLCRRLAKSGYLAIAPELYFRQGDPRAYKAIGDLVSKLVSRVPDQQVMADLDATLAWASANGGDSERAAVTGFCWGGRIVWLYADHNPRLKAGVAWYGKLAAERTENTPIQPVDVATRLKVPVLGLYGGEDASIPHDTIEAMRAALLNAPARSEIRVYPDAGHGFNADYRPSYNAPAATDGWARMLEWFTHHGVR</sequence>
<dbReference type="Gene3D" id="3.40.50.1820">
    <property type="entry name" value="alpha/beta hydrolase"/>
    <property type="match status" value="1"/>
</dbReference>
<evidence type="ECO:0000313" key="3">
    <source>
        <dbReference type="EMBL" id="CUA82732.1"/>
    </source>
</evidence>
<dbReference type="SUPFAM" id="SSF53474">
    <property type="entry name" value="alpha/beta-Hydrolases"/>
    <property type="match status" value="1"/>
</dbReference>
<dbReference type="AlphaFoldDB" id="A0A0K6GVH3"/>
<feature type="region of interest" description="Disordered" evidence="1">
    <location>
        <begin position="1"/>
        <end position="20"/>
    </location>
</feature>
<dbReference type="EMBL" id="CYHA01000002">
    <property type="protein sequence ID" value="CUA82732.1"/>
    <property type="molecule type" value="Genomic_DNA"/>
</dbReference>
<name>A0A0K6GVH3_9NEIS</name>
<accession>A0A0K6GVH3</accession>
<dbReference type="Proteomes" id="UP000243535">
    <property type="component" value="Unassembled WGS sequence"/>
</dbReference>
<gene>
    <name evidence="3" type="ORF">Ga0061063_1430</name>
</gene>
<evidence type="ECO:0000259" key="2">
    <source>
        <dbReference type="Pfam" id="PF01738"/>
    </source>
</evidence>
<dbReference type="PANTHER" id="PTHR46623">
    <property type="entry name" value="CARBOXYMETHYLENEBUTENOLIDASE-RELATED"/>
    <property type="match status" value="1"/>
</dbReference>
<dbReference type="Pfam" id="PF01738">
    <property type="entry name" value="DLH"/>
    <property type="match status" value="1"/>
</dbReference>
<keyword evidence="3" id="KW-0378">Hydrolase</keyword>
<dbReference type="InterPro" id="IPR051049">
    <property type="entry name" value="Dienelactone_hydrolase-like"/>
</dbReference>
<dbReference type="InterPro" id="IPR029058">
    <property type="entry name" value="AB_hydrolase_fold"/>
</dbReference>
<reference evidence="4" key="1">
    <citation type="submission" date="2015-08" db="EMBL/GenBank/DDBJ databases">
        <authorList>
            <person name="Varghese N."/>
        </authorList>
    </citation>
    <scope>NUCLEOTIDE SEQUENCE [LARGE SCALE GENOMIC DNA]</scope>
    <source>
        <strain evidence="4">DSM 17901</strain>
    </source>
</reference>
<dbReference type="PANTHER" id="PTHR46623:SF6">
    <property type="entry name" value="ALPHA_BETA-HYDROLASES SUPERFAMILY PROTEIN"/>
    <property type="match status" value="1"/>
</dbReference>
<feature type="domain" description="Dienelactone hydrolase" evidence="2">
    <location>
        <begin position="70"/>
        <end position="292"/>
    </location>
</feature>
<evidence type="ECO:0000313" key="4">
    <source>
        <dbReference type="Proteomes" id="UP000243535"/>
    </source>
</evidence>